<keyword evidence="4" id="KW-1185">Reference proteome</keyword>
<dbReference type="EMBL" id="CAMXCT010004707">
    <property type="protein sequence ID" value="CAI4010052.1"/>
    <property type="molecule type" value="Genomic_DNA"/>
</dbReference>
<name>A0A9P1DIH6_9DINO</name>
<accession>A0A9P1DIH6</accession>
<dbReference type="AlphaFoldDB" id="A0A9P1DIH6"/>
<gene>
    <name evidence="2" type="ORF">C1SCF055_LOCUS35366</name>
</gene>
<evidence type="ECO:0000256" key="1">
    <source>
        <dbReference type="SAM" id="MobiDB-lite"/>
    </source>
</evidence>
<organism evidence="2">
    <name type="scientific">Cladocopium goreaui</name>
    <dbReference type="NCBI Taxonomy" id="2562237"/>
    <lineage>
        <taxon>Eukaryota</taxon>
        <taxon>Sar</taxon>
        <taxon>Alveolata</taxon>
        <taxon>Dinophyceae</taxon>
        <taxon>Suessiales</taxon>
        <taxon>Symbiodiniaceae</taxon>
        <taxon>Cladocopium</taxon>
    </lineage>
</organism>
<dbReference type="EMBL" id="CAMXCT020004707">
    <property type="protein sequence ID" value="CAL1163427.1"/>
    <property type="molecule type" value="Genomic_DNA"/>
</dbReference>
<evidence type="ECO:0000313" key="4">
    <source>
        <dbReference type="Proteomes" id="UP001152797"/>
    </source>
</evidence>
<feature type="compositionally biased region" description="Basic and acidic residues" evidence="1">
    <location>
        <begin position="220"/>
        <end position="243"/>
    </location>
</feature>
<evidence type="ECO:0000313" key="2">
    <source>
        <dbReference type="EMBL" id="CAI4010052.1"/>
    </source>
</evidence>
<feature type="region of interest" description="Disordered" evidence="1">
    <location>
        <begin position="275"/>
        <end position="324"/>
    </location>
</feature>
<protein>
    <submittedName>
        <fullName evidence="2">Uncharacterized protein</fullName>
    </submittedName>
</protein>
<comment type="caution">
    <text evidence="2">The sequence shown here is derived from an EMBL/GenBank/DDBJ whole genome shotgun (WGS) entry which is preliminary data.</text>
</comment>
<reference evidence="3" key="2">
    <citation type="submission" date="2024-04" db="EMBL/GenBank/DDBJ databases">
        <authorList>
            <person name="Chen Y."/>
            <person name="Shah S."/>
            <person name="Dougan E. K."/>
            <person name="Thang M."/>
            <person name="Chan C."/>
        </authorList>
    </citation>
    <scope>NUCLEOTIDE SEQUENCE [LARGE SCALE GENOMIC DNA]</scope>
</reference>
<sequence>MGRCFEHLIKGGIRCVSTCMPSMASIRYDRLHMTDLPLNRTLMIKFLRSMARARIIVMKIEELEQVLRQKASFLDPDPEERMKIVYQYPMAQFKFALSKTTQVREALNPVALPTSLAQEAQTADEQIMDHMAELNEEDFDNAADADWSPVHSEATENIPGIDEWETVDDTRPDIVHNIFDRDDNVEGHTEVDYGADNDDGIEVVDEFPEAVTLPEDAMDVDKNEAETKDDAVEGLPEESKAPEIAEATAGGDPVPDDVVETKGDVEETKTVIDVEDTVTAEGPKLAGRPANIAEHASSSDQPKPEAKKMPLSHHTAKAPAGKIDDAAKTKLEQAKERLEDAVWLDPTDLNGRIPYKNINANGRLREIPEKKSKYLRGHALADGLPSPDMDFTNLSMDWMEIRNHLCNKIRNVVDWEILVAWKNRVYLGKPLQRAFSAMLTIAKAVPCKNGLQEAACLFLP</sequence>
<dbReference type="EMBL" id="CAMXCT030004707">
    <property type="protein sequence ID" value="CAL4797364.1"/>
    <property type="molecule type" value="Genomic_DNA"/>
</dbReference>
<feature type="region of interest" description="Disordered" evidence="1">
    <location>
        <begin position="220"/>
        <end position="258"/>
    </location>
</feature>
<proteinExistence type="predicted"/>
<dbReference type="Proteomes" id="UP001152797">
    <property type="component" value="Unassembled WGS sequence"/>
</dbReference>
<reference evidence="2" key="1">
    <citation type="submission" date="2022-10" db="EMBL/GenBank/DDBJ databases">
        <authorList>
            <person name="Chen Y."/>
            <person name="Dougan E. K."/>
            <person name="Chan C."/>
            <person name="Rhodes N."/>
            <person name="Thang M."/>
        </authorList>
    </citation>
    <scope>NUCLEOTIDE SEQUENCE</scope>
</reference>
<evidence type="ECO:0000313" key="3">
    <source>
        <dbReference type="EMBL" id="CAL1163427.1"/>
    </source>
</evidence>